<dbReference type="Gene3D" id="1.20.1250.20">
    <property type="entry name" value="MFS general substrate transporter like domains"/>
    <property type="match status" value="1"/>
</dbReference>
<keyword evidence="1" id="KW-1133">Transmembrane helix</keyword>
<dbReference type="Pfam" id="PF07690">
    <property type="entry name" value="MFS_1"/>
    <property type="match status" value="1"/>
</dbReference>
<dbReference type="GO" id="GO:0008028">
    <property type="term" value="F:monocarboxylic acid transmembrane transporter activity"/>
    <property type="evidence" value="ECO:0007669"/>
    <property type="project" value="TreeGrafter"/>
</dbReference>
<dbReference type="PANTHER" id="PTHR11360">
    <property type="entry name" value="MONOCARBOXYLATE TRANSPORTER"/>
    <property type="match status" value="1"/>
</dbReference>
<dbReference type="InterPro" id="IPR011701">
    <property type="entry name" value="MFS"/>
</dbReference>
<accession>A0A812DV72</accession>
<feature type="transmembrane region" description="Helical" evidence="1">
    <location>
        <begin position="83"/>
        <end position="105"/>
    </location>
</feature>
<evidence type="ECO:0000256" key="1">
    <source>
        <dbReference type="SAM" id="Phobius"/>
    </source>
</evidence>
<comment type="caution">
    <text evidence="2">The sequence shown here is derived from an EMBL/GenBank/DDBJ whole genome shotgun (WGS) entry which is preliminary data.</text>
</comment>
<organism evidence="2 3">
    <name type="scientific">Acanthosepion pharaonis</name>
    <name type="common">Pharaoh cuttlefish</name>
    <name type="synonym">Sepia pharaonis</name>
    <dbReference type="NCBI Taxonomy" id="158019"/>
    <lineage>
        <taxon>Eukaryota</taxon>
        <taxon>Metazoa</taxon>
        <taxon>Spiralia</taxon>
        <taxon>Lophotrochozoa</taxon>
        <taxon>Mollusca</taxon>
        <taxon>Cephalopoda</taxon>
        <taxon>Coleoidea</taxon>
        <taxon>Decapodiformes</taxon>
        <taxon>Sepiida</taxon>
        <taxon>Sepiina</taxon>
        <taxon>Sepiidae</taxon>
        <taxon>Acanthosepion</taxon>
    </lineage>
</organism>
<feature type="transmembrane region" description="Helical" evidence="1">
    <location>
        <begin position="277"/>
        <end position="299"/>
    </location>
</feature>
<keyword evidence="1" id="KW-0812">Transmembrane</keyword>
<feature type="transmembrane region" description="Helical" evidence="1">
    <location>
        <begin position="136"/>
        <end position="162"/>
    </location>
</feature>
<sequence>MLTGKFEKISNIPDETMDTEELNEKRRDSKLDETVVRDGGWAWVICFAAVVCNFLISGLNTASGILLVGMLNTFQESVTKTSMVFAMLSGVTMMISPLVSGFLSFYSHRQIIIAGSLLGSFTVFASAFVSSIDLMIFTFGFVGGCSLGMIIFAVNVIVGLYFKKKRGLAVGLANAGAGMGFILNLVVFGALCRPLKQINISSKKQNTFVSQQNEENDLDPTAIAEQIDDEREDMLKKYQAESSIKKESPSHINGRCLELGKSINKLLDFSVLKNANAMMLVIIFFLWSGVGVSLRVLLIVDLLGVENLAPVYSFVLFSCGFGYGIFPPITGWLYDQTKSFLTIFTATAAFFFISLIITSPSARCCSSLPGLMRASAVECFSCPRPGSSGSIHSISHRPTERCLSSLSDRRYSSITGLTGAPYVSKKPLIMSLGSPRCRGSCCSLYVHSRPLCILEPWSQRRPAGSFPNQAGGTLFL</sequence>
<dbReference type="InterPro" id="IPR050327">
    <property type="entry name" value="Proton-linked_MCT"/>
</dbReference>
<evidence type="ECO:0000313" key="2">
    <source>
        <dbReference type="EMBL" id="CAE1309343.1"/>
    </source>
</evidence>
<dbReference type="EMBL" id="CAHIKZ030004289">
    <property type="protein sequence ID" value="CAE1309343.1"/>
    <property type="molecule type" value="Genomic_DNA"/>
</dbReference>
<dbReference type="AlphaFoldDB" id="A0A812DV72"/>
<feature type="transmembrane region" description="Helical" evidence="1">
    <location>
        <begin position="111"/>
        <end position="129"/>
    </location>
</feature>
<feature type="transmembrane region" description="Helical" evidence="1">
    <location>
        <begin position="311"/>
        <end position="333"/>
    </location>
</feature>
<feature type="transmembrane region" description="Helical" evidence="1">
    <location>
        <begin position="41"/>
        <end position="71"/>
    </location>
</feature>
<dbReference type="InterPro" id="IPR036259">
    <property type="entry name" value="MFS_trans_sf"/>
</dbReference>
<dbReference type="SUPFAM" id="SSF103473">
    <property type="entry name" value="MFS general substrate transporter"/>
    <property type="match status" value="2"/>
</dbReference>
<protein>
    <submittedName>
        <fullName evidence="2">SLC16A14</fullName>
    </submittedName>
</protein>
<evidence type="ECO:0000313" key="3">
    <source>
        <dbReference type="Proteomes" id="UP000597762"/>
    </source>
</evidence>
<dbReference type="PANTHER" id="PTHR11360:SF286">
    <property type="entry name" value="GH22266P"/>
    <property type="match status" value="1"/>
</dbReference>
<dbReference type="Proteomes" id="UP000597762">
    <property type="component" value="Unassembled WGS sequence"/>
</dbReference>
<gene>
    <name evidence="2" type="ORF">SPHA_61070</name>
</gene>
<keyword evidence="1" id="KW-0472">Membrane</keyword>
<feature type="transmembrane region" description="Helical" evidence="1">
    <location>
        <begin position="340"/>
        <end position="357"/>
    </location>
</feature>
<reference evidence="2" key="1">
    <citation type="submission" date="2021-01" db="EMBL/GenBank/DDBJ databases">
        <authorList>
            <person name="Li R."/>
            <person name="Bekaert M."/>
        </authorList>
    </citation>
    <scope>NUCLEOTIDE SEQUENCE</scope>
    <source>
        <strain evidence="2">Farmed</strain>
    </source>
</reference>
<feature type="transmembrane region" description="Helical" evidence="1">
    <location>
        <begin position="168"/>
        <end position="192"/>
    </location>
</feature>
<keyword evidence="3" id="KW-1185">Reference proteome</keyword>
<proteinExistence type="predicted"/>
<name>A0A812DV72_ACAPH</name>
<dbReference type="OrthoDB" id="2213137at2759"/>